<name>A0A8X6IVQ3_NEPPI</name>
<evidence type="ECO:0000313" key="3">
    <source>
        <dbReference type="Proteomes" id="UP000887013"/>
    </source>
</evidence>
<dbReference type="AlphaFoldDB" id="A0A8X6IVQ3"/>
<evidence type="ECO:0000313" key="2">
    <source>
        <dbReference type="EMBL" id="GFS61603.1"/>
    </source>
</evidence>
<keyword evidence="1" id="KW-1133">Transmembrane helix</keyword>
<keyword evidence="1" id="KW-0472">Membrane</keyword>
<dbReference type="Proteomes" id="UP000887013">
    <property type="component" value="Unassembled WGS sequence"/>
</dbReference>
<proteinExistence type="predicted"/>
<dbReference type="EMBL" id="BMAW01093680">
    <property type="protein sequence ID" value="GFS61603.1"/>
    <property type="molecule type" value="Genomic_DNA"/>
</dbReference>
<evidence type="ECO:0000256" key="1">
    <source>
        <dbReference type="SAM" id="Phobius"/>
    </source>
</evidence>
<feature type="transmembrane region" description="Helical" evidence="1">
    <location>
        <begin position="34"/>
        <end position="57"/>
    </location>
</feature>
<reference evidence="2" key="1">
    <citation type="submission" date="2020-08" db="EMBL/GenBank/DDBJ databases">
        <title>Multicomponent nature underlies the extraordinary mechanical properties of spider dragline silk.</title>
        <authorList>
            <person name="Kono N."/>
            <person name="Nakamura H."/>
            <person name="Mori M."/>
            <person name="Yoshida Y."/>
            <person name="Ohtoshi R."/>
            <person name="Malay A.D."/>
            <person name="Moran D.A.P."/>
            <person name="Tomita M."/>
            <person name="Numata K."/>
            <person name="Arakawa K."/>
        </authorList>
    </citation>
    <scope>NUCLEOTIDE SEQUENCE</scope>
</reference>
<comment type="caution">
    <text evidence="2">The sequence shown here is derived from an EMBL/GenBank/DDBJ whole genome shotgun (WGS) entry which is preliminary data.</text>
</comment>
<accession>A0A8X6IVQ3</accession>
<gene>
    <name evidence="2" type="ORF">NPIL_394351</name>
</gene>
<keyword evidence="3" id="KW-1185">Reference proteome</keyword>
<keyword evidence="1" id="KW-0812">Transmembrane</keyword>
<protein>
    <submittedName>
        <fullName evidence="2">Uncharacterized protein</fullName>
    </submittedName>
</protein>
<organism evidence="2 3">
    <name type="scientific">Nephila pilipes</name>
    <name type="common">Giant wood spider</name>
    <name type="synonym">Nephila maculata</name>
    <dbReference type="NCBI Taxonomy" id="299642"/>
    <lineage>
        <taxon>Eukaryota</taxon>
        <taxon>Metazoa</taxon>
        <taxon>Ecdysozoa</taxon>
        <taxon>Arthropoda</taxon>
        <taxon>Chelicerata</taxon>
        <taxon>Arachnida</taxon>
        <taxon>Araneae</taxon>
        <taxon>Araneomorphae</taxon>
        <taxon>Entelegynae</taxon>
        <taxon>Araneoidea</taxon>
        <taxon>Nephilidae</taxon>
        <taxon>Nephila</taxon>
    </lineage>
</organism>
<sequence>MRSTYQDEKFSKIKTIYGRNNCLLDIPHKPKREAVAAFVYLPGMIALLPISIALAFLPRLPAPCVTKEMSLWTNITCVPVELSMEM</sequence>